<organism evidence="1">
    <name type="scientific">freshwater metagenome</name>
    <dbReference type="NCBI Taxonomy" id="449393"/>
    <lineage>
        <taxon>unclassified sequences</taxon>
        <taxon>metagenomes</taxon>
        <taxon>ecological metagenomes</taxon>
    </lineage>
</organism>
<protein>
    <submittedName>
        <fullName evidence="1">Unannotated protein</fullName>
    </submittedName>
</protein>
<name>A0A6J7C8Q9_9ZZZZ</name>
<accession>A0A6J7C8Q9</accession>
<proteinExistence type="predicted"/>
<sequence length="215" mass="22871">MLIALVERGDDLQTLDRLLAALGAERLAAAADVVDRCAQLDLFLVEVDAVDERLDRVGARATLEVIAVTVAQLAPQQLVVDDQTAMKALELVPRTAQEIDLHLVTLADAGHFLLGGGLDLAGIGRTGSVGLALGRVAFELLEAAVDRQFEFLTDRVALLEELGFQVRQLGVALVLVDPGDQVGGEVNDLLELLGLEFFLRQQAGQQVCQPATGTA</sequence>
<reference evidence="1" key="1">
    <citation type="submission" date="2020-05" db="EMBL/GenBank/DDBJ databases">
        <authorList>
            <person name="Chiriac C."/>
            <person name="Salcher M."/>
            <person name="Ghai R."/>
            <person name="Kavagutti S V."/>
        </authorList>
    </citation>
    <scope>NUCLEOTIDE SEQUENCE</scope>
</reference>
<evidence type="ECO:0000313" key="1">
    <source>
        <dbReference type="EMBL" id="CAB4853711.1"/>
    </source>
</evidence>
<dbReference type="EMBL" id="CAFBIY010000317">
    <property type="protein sequence ID" value="CAB4853711.1"/>
    <property type="molecule type" value="Genomic_DNA"/>
</dbReference>
<dbReference type="AlphaFoldDB" id="A0A6J7C8Q9"/>
<gene>
    <name evidence="1" type="ORF">UFOPK3267_03249</name>
</gene>